<evidence type="ECO:0000259" key="1">
    <source>
        <dbReference type="Pfam" id="PF12671"/>
    </source>
</evidence>
<accession>A0ABW1WIH7</accession>
<organism evidence="2 3">
    <name type="scientific">Sporolactobacillus kofuensis</name>
    <dbReference type="NCBI Taxonomy" id="269672"/>
    <lineage>
        <taxon>Bacteria</taxon>
        <taxon>Bacillati</taxon>
        <taxon>Bacillota</taxon>
        <taxon>Bacilli</taxon>
        <taxon>Bacillales</taxon>
        <taxon>Sporolactobacillaceae</taxon>
        <taxon>Sporolactobacillus</taxon>
    </lineage>
</organism>
<name>A0ABW1WIH7_9BACL</name>
<dbReference type="PANTHER" id="PTHR40032:SF1">
    <property type="entry name" value="EXPORTED PROTEIN"/>
    <property type="match status" value="1"/>
</dbReference>
<feature type="domain" description="Putative amidase" evidence="1">
    <location>
        <begin position="138"/>
        <end position="290"/>
    </location>
</feature>
<protein>
    <submittedName>
        <fullName evidence="2">Amidase domain-containing protein</fullName>
    </submittedName>
</protein>
<evidence type="ECO:0000313" key="3">
    <source>
        <dbReference type="Proteomes" id="UP001596267"/>
    </source>
</evidence>
<evidence type="ECO:0000313" key="2">
    <source>
        <dbReference type="EMBL" id="MFC6387434.1"/>
    </source>
</evidence>
<reference evidence="3" key="1">
    <citation type="journal article" date="2019" name="Int. J. Syst. Evol. Microbiol.">
        <title>The Global Catalogue of Microorganisms (GCM) 10K type strain sequencing project: providing services to taxonomists for standard genome sequencing and annotation.</title>
        <authorList>
            <consortium name="The Broad Institute Genomics Platform"/>
            <consortium name="The Broad Institute Genome Sequencing Center for Infectious Disease"/>
            <person name="Wu L."/>
            <person name="Ma J."/>
        </authorList>
    </citation>
    <scope>NUCLEOTIDE SEQUENCE [LARGE SCALE GENOMIC DNA]</scope>
    <source>
        <strain evidence="3">CCUG 42001</strain>
    </source>
</reference>
<dbReference type="RefSeq" id="WP_253077184.1">
    <property type="nucleotide sequence ID" value="NZ_JAMXWN010000016.1"/>
</dbReference>
<proteinExistence type="predicted"/>
<gene>
    <name evidence="2" type="ORF">ACFP7A_12575</name>
</gene>
<dbReference type="Pfam" id="PF12671">
    <property type="entry name" value="Amidase_6"/>
    <property type="match status" value="1"/>
</dbReference>
<comment type="caution">
    <text evidence="2">The sequence shown here is derived from an EMBL/GenBank/DDBJ whole genome shotgun (WGS) entry which is preliminary data.</text>
</comment>
<dbReference type="InterPro" id="IPR024301">
    <property type="entry name" value="Amidase_6"/>
</dbReference>
<sequence length="298" mass="35134">MDWTEAFQKHLEMLGDCWVDDKEMHQLPIKDEEQRCVGNKKQALQEQGAEIEHVLVRAEKTALETKREDLILDYTLHSQWLIKLKDDFYLEERNELRRAVIRENRLVADQLIPLGTDHEIISSRETAYEPPLSSRSRKYDRLKAVRYADLWWNRRNPQYPMVLDDCTNFISQCLHAGGIQMWGEPIRSRGWWQQQTNWSFSWTVANSLRWYLSRDKSVIGALEKSSADQLVPGDVICYDFEGDGHWNHNTIVTAMDPAGFPLVNAHTYDARHRSWAYTDSPAYTKQIKYKFFHIQDEL</sequence>
<dbReference type="EMBL" id="JBHSTQ010000014">
    <property type="protein sequence ID" value="MFC6387434.1"/>
    <property type="molecule type" value="Genomic_DNA"/>
</dbReference>
<dbReference type="PANTHER" id="PTHR40032">
    <property type="entry name" value="EXPORTED PROTEIN-RELATED"/>
    <property type="match status" value="1"/>
</dbReference>
<dbReference type="Proteomes" id="UP001596267">
    <property type="component" value="Unassembled WGS sequence"/>
</dbReference>
<keyword evidence="3" id="KW-1185">Reference proteome</keyword>